<evidence type="ECO:0000313" key="7">
    <source>
        <dbReference type="Proteomes" id="UP001652625"/>
    </source>
</evidence>
<evidence type="ECO:0000256" key="4">
    <source>
        <dbReference type="ARBA" id="ARBA00022989"/>
    </source>
</evidence>
<keyword evidence="7" id="KW-1185">Reference proteome</keyword>
<feature type="transmembrane region" description="Helical" evidence="6">
    <location>
        <begin position="447"/>
        <end position="467"/>
    </location>
</feature>
<proteinExistence type="inferred from homology"/>
<comment type="similarity">
    <text evidence="2">Belongs to the TMEM39 family.</text>
</comment>
<protein>
    <submittedName>
        <fullName evidence="8">Transmembrane protein 39A isoform X2</fullName>
    </submittedName>
</protein>
<dbReference type="InterPro" id="IPR019397">
    <property type="entry name" value="Uncharacterised_TMEM39"/>
</dbReference>
<evidence type="ECO:0000256" key="5">
    <source>
        <dbReference type="ARBA" id="ARBA00023136"/>
    </source>
</evidence>
<accession>A0ABM4BJ07</accession>
<feature type="transmembrane region" description="Helical" evidence="6">
    <location>
        <begin position="349"/>
        <end position="370"/>
    </location>
</feature>
<dbReference type="GeneID" id="100209699"/>
<dbReference type="RefSeq" id="XP_065649027.1">
    <property type="nucleotide sequence ID" value="XM_065792955.1"/>
</dbReference>
<evidence type="ECO:0000256" key="2">
    <source>
        <dbReference type="ARBA" id="ARBA00010737"/>
    </source>
</evidence>
<name>A0ABM4BJ07_HYDVU</name>
<evidence type="ECO:0000256" key="1">
    <source>
        <dbReference type="ARBA" id="ARBA00004141"/>
    </source>
</evidence>
<organism evidence="7 8">
    <name type="scientific">Hydra vulgaris</name>
    <name type="common">Hydra</name>
    <name type="synonym">Hydra attenuata</name>
    <dbReference type="NCBI Taxonomy" id="6087"/>
    <lineage>
        <taxon>Eukaryota</taxon>
        <taxon>Metazoa</taxon>
        <taxon>Cnidaria</taxon>
        <taxon>Hydrozoa</taxon>
        <taxon>Hydroidolina</taxon>
        <taxon>Anthoathecata</taxon>
        <taxon>Aplanulata</taxon>
        <taxon>Hydridae</taxon>
        <taxon>Hydra</taxon>
    </lineage>
</organism>
<dbReference type="Pfam" id="PF10271">
    <property type="entry name" value="Tmp39"/>
    <property type="match status" value="1"/>
</dbReference>
<evidence type="ECO:0000256" key="3">
    <source>
        <dbReference type="ARBA" id="ARBA00022692"/>
    </source>
</evidence>
<feature type="transmembrane region" description="Helical" evidence="6">
    <location>
        <begin position="113"/>
        <end position="132"/>
    </location>
</feature>
<keyword evidence="5 6" id="KW-0472">Membrane</keyword>
<dbReference type="Proteomes" id="UP001652625">
    <property type="component" value="Chromosome 03"/>
</dbReference>
<dbReference type="PANTHER" id="PTHR12995">
    <property type="entry name" value="FI21814P1"/>
    <property type="match status" value="1"/>
</dbReference>
<sequence>MFAVNLQLFLCNCSIKFWLVKNLTLILEQFMPVIRKSVVLKTALKQASERNGNSSNSQPALNFATPPLLHIPSPDLPVINDYQFQIVLLAYLTLAMFIQYLNIYKANFYEIDLYMIAFLMIVLLRHIGWLLLKQTLASEVIYTIGYWFTVCVKATLLLLIMAMCSWSLFNVMQTSAIEDLLFLCYPFAIYIWTFGCSLSVSNYPLFYKLGTHQTKFVQNLLLENASLFYQAISLQVPVNVITQVSNMQNTQNKENNISSQKNNTNIDKYIINGYIKSSSISSCQDHCAMSPDHCAMSPDSVRYETECLRNDFNLRMKQILFNSVVSTYYVAFIPLKFTQNKSLFFDKSWAIQHILIVFVSVFVFFMNFMVPHHYIDGLHKCALHLGGWEVYDGQKQTPDIWSPLTIWPHSALVHYNKDVFRALEKQNTAVPGDKHHSRFYFIFKSPVRLLTWLAALQFFTVIYQLYVMTYSSLWYQCLSMLPISVFSYFLLFRLLRERWAVQATIEEHALCSIQS</sequence>
<dbReference type="PANTHER" id="PTHR12995:SF4">
    <property type="entry name" value="FI21814P1"/>
    <property type="match status" value="1"/>
</dbReference>
<evidence type="ECO:0000256" key="6">
    <source>
        <dbReference type="SAM" id="Phobius"/>
    </source>
</evidence>
<feature type="transmembrane region" description="Helical" evidence="6">
    <location>
        <begin position="319"/>
        <end position="337"/>
    </location>
</feature>
<feature type="transmembrane region" description="Helical" evidence="6">
    <location>
        <begin position="473"/>
        <end position="492"/>
    </location>
</feature>
<comment type="subcellular location">
    <subcellularLocation>
        <location evidence="1">Membrane</location>
        <topology evidence="1">Multi-pass membrane protein</topology>
    </subcellularLocation>
</comment>
<keyword evidence="3 6" id="KW-0812">Transmembrane</keyword>
<gene>
    <name evidence="8" type="primary">LOC100209699</name>
</gene>
<evidence type="ECO:0000313" key="8">
    <source>
        <dbReference type="RefSeq" id="XP_065649027.1"/>
    </source>
</evidence>
<keyword evidence="4 6" id="KW-1133">Transmembrane helix</keyword>
<reference evidence="8" key="1">
    <citation type="submission" date="2025-08" db="UniProtKB">
        <authorList>
            <consortium name="RefSeq"/>
        </authorList>
    </citation>
    <scope>IDENTIFICATION</scope>
</reference>
<feature type="transmembrane region" description="Helical" evidence="6">
    <location>
        <begin position="82"/>
        <end position="101"/>
    </location>
</feature>
<feature type="transmembrane region" description="Helical" evidence="6">
    <location>
        <begin position="180"/>
        <end position="207"/>
    </location>
</feature>
<feature type="transmembrane region" description="Helical" evidence="6">
    <location>
        <begin position="144"/>
        <end position="168"/>
    </location>
</feature>